<keyword evidence="4" id="KW-0004">4Fe-4S</keyword>
<organism evidence="12 13">
    <name type="scientific">Lacibacterium aquatile</name>
    <dbReference type="NCBI Taxonomy" id="1168082"/>
    <lineage>
        <taxon>Bacteria</taxon>
        <taxon>Pseudomonadati</taxon>
        <taxon>Pseudomonadota</taxon>
        <taxon>Alphaproteobacteria</taxon>
        <taxon>Rhodospirillales</taxon>
        <taxon>Rhodospirillaceae</taxon>
    </lineage>
</organism>
<dbReference type="Gene3D" id="2.40.40.20">
    <property type="match status" value="1"/>
</dbReference>
<evidence type="ECO:0000259" key="11">
    <source>
        <dbReference type="PROSITE" id="PS51669"/>
    </source>
</evidence>
<dbReference type="InterPro" id="IPR006656">
    <property type="entry name" value="Mopterin_OxRdtase"/>
</dbReference>
<dbReference type="PROSITE" id="PS00551">
    <property type="entry name" value="MOLYBDOPTERIN_PROK_1"/>
    <property type="match status" value="1"/>
</dbReference>
<dbReference type="PANTHER" id="PTHR43105">
    <property type="entry name" value="RESPIRATORY NITRATE REDUCTASE"/>
    <property type="match status" value="1"/>
</dbReference>
<dbReference type="InterPro" id="IPR006963">
    <property type="entry name" value="Mopterin_OxRdtase_4Fe-4S_dom"/>
</dbReference>
<dbReference type="InterPro" id="IPR041854">
    <property type="entry name" value="BFD-like_2Fe2S-bd_dom_sf"/>
</dbReference>
<dbReference type="Gene3D" id="1.10.10.1100">
    <property type="entry name" value="BFD-like [2Fe-2S]-binding domain"/>
    <property type="match status" value="1"/>
</dbReference>
<dbReference type="PROSITE" id="PS51669">
    <property type="entry name" value="4FE4S_MOW_BIS_MGD"/>
    <property type="match status" value="1"/>
</dbReference>
<name>A0ABW5DRX5_9PROT</name>
<dbReference type="SMART" id="SM00926">
    <property type="entry name" value="Molybdop_Fe4S4"/>
    <property type="match status" value="1"/>
</dbReference>
<dbReference type="InterPro" id="IPR050123">
    <property type="entry name" value="Prok_molybdopt-oxidoreductase"/>
</dbReference>
<dbReference type="InterPro" id="IPR041957">
    <property type="entry name" value="CT_Nitrate-R-NapA-like"/>
</dbReference>
<accession>A0ABW5DRX5</accession>
<dbReference type="CDD" id="cd02791">
    <property type="entry name" value="MopB_CT_Nitrate-R-NapA-like"/>
    <property type="match status" value="1"/>
</dbReference>
<dbReference type="InterPro" id="IPR027467">
    <property type="entry name" value="MopterinOxRdtase_cofactor_BS"/>
</dbReference>
<keyword evidence="10" id="KW-0534">Nitrate assimilation</keyword>
<keyword evidence="8" id="KW-0408">Iron</keyword>
<dbReference type="CDD" id="cd02754">
    <property type="entry name" value="MopB_Nitrate-R-NapA-like"/>
    <property type="match status" value="1"/>
</dbReference>
<dbReference type="InterPro" id="IPR006657">
    <property type="entry name" value="MoPterin_dinucl-bd_dom"/>
</dbReference>
<dbReference type="Gene3D" id="2.20.25.90">
    <property type="entry name" value="ADC-like domains"/>
    <property type="match status" value="1"/>
</dbReference>
<evidence type="ECO:0000256" key="4">
    <source>
        <dbReference type="ARBA" id="ARBA00022485"/>
    </source>
</evidence>
<keyword evidence="13" id="KW-1185">Reference proteome</keyword>
<dbReference type="Pfam" id="PF00384">
    <property type="entry name" value="Molybdopterin"/>
    <property type="match status" value="1"/>
</dbReference>
<reference evidence="13" key="1">
    <citation type="journal article" date="2019" name="Int. J. Syst. Evol. Microbiol.">
        <title>The Global Catalogue of Microorganisms (GCM) 10K type strain sequencing project: providing services to taxonomists for standard genome sequencing and annotation.</title>
        <authorList>
            <consortium name="The Broad Institute Genomics Platform"/>
            <consortium name="The Broad Institute Genome Sequencing Center for Infectious Disease"/>
            <person name="Wu L."/>
            <person name="Ma J."/>
        </authorList>
    </citation>
    <scope>NUCLEOTIDE SEQUENCE [LARGE SCALE GENOMIC DNA]</scope>
    <source>
        <strain evidence="13">CGMCC 1.19062</strain>
    </source>
</reference>
<dbReference type="PROSITE" id="PS00028">
    <property type="entry name" value="ZINC_FINGER_C2H2_1"/>
    <property type="match status" value="1"/>
</dbReference>
<feature type="domain" description="4Fe-4S Mo/W bis-MGD-type" evidence="11">
    <location>
        <begin position="1"/>
        <end position="53"/>
    </location>
</feature>
<evidence type="ECO:0000256" key="2">
    <source>
        <dbReference type="ARBA" id="ARBA00001966"/>
    </source>
</evidence>
<keyword evidence="5" id="KW-0500">Molybdenum</keyword>
<dbReference type="InterPro" id="IPR013087">
    <property type="entry name" value="Znf_C2H2_type"/>
</dbReference>
<evidence type="ECO:0000256" key="5">
    <source>
        <dbReference type="ARBA" id="ARBA00022505"/>
    </source>
</evidence>
<evidence type="ECO:0000256" key="9">
    <source>
        <dbReference type="ARBA" id="ARBA00023014"/>
    </source>
</evidence>
<evidence type="ECO:0000313" key="12">
    <source>
        <dbReference type="EMBL" id="MFD2263822.1"/>
    </source>
</evidence>
<dbReference type="Pfam" id="PF04879">
    <property type="entry name" value="Molybdop_Fe4S4"/>
    <property type="match status" value="1"/>
</dbReference>
<comment type="similarity">
    <text evidence="3">Belongs to the prokaryotic molybdopterin-containing oxidoreductase family. NasA/NapA/NarB subfamily.</text>
</comment>
<evidence type="ECO:0000256" key="10">
    <source>
        <dbReference type="ARBA" id="ARBA00023063"/>
    </source>
</evidence>
<evidence type="ECO:0000256" key="6">
    <source>
        <dbReference type="ARBA" id="ARBA00022723"/>
    </source>
</evidence>
<proteinExistence type="inferred from homology"/>
<dbReference type="InterPro" id="IPR007419">
    <property type="entry name" value="BFD-like_2Fe2S-bd_dom"/>
</dbReference>
<evidence type="ECO:0000256" key="3">
    <source>
        <dbReference type="ARBA" id="ARBA00008747"/>
    </source>
</evidence>
<dbReference type="Pfam" id="PF04324">
    <property type="entry name" value="Fer2_BFD"/>
    <property type="match status" value="1"/>
</dbReference>
<comment type="cofactor">
    <cofactor evidence="2">
        <name>[4Fe-4S] cluster</name>
        <dbReference type="ChEBI" id="CHEBI:49883"/>
    </cofactor>
</comment>
<gene>
    <name evidence="12" type="ORF">ACFSM5_13050</name>
</gene>
<keyword evidence="6" id="KW-0479">Metal-binding</keyword>
<dbReference type="EMBL" id="JBHUIP010000012">
    <property type="protein sequence ID" value="MFD2263822.1"/>
    <property type="molecule type" value="Genomic_DNA"/>
</dbReference>
<evidence type="ECO:0000256" key="1">
    <source>
        <dbReference type="ARBA" id="ARBA00001942"/>
    </source>
</evidence>
<keyword evidence="9" id="KW-0411">Iron-sulfur</keyword>
<evidence type="ECO:0000256" key="8">
    <source>
        <dbReference type="ARBA" id="ARBA00023004"/>
    </source>
</evidence>
<dbReference type="Proteomes" id="UP001597295">
    <property type="component" value="Unassembled WGS sequence"/>
</dbReference>
<dbReference type="Gene3D" id="3.40.228.10">
    <property type="entry name" value="Dimethylsulfoxide Reductase, domain 2"/>
    <property type="match status" value="1"/>
</dbReference>
<protein>
    <submittedName>
        <fullName evidence="12">Molybdopterin-dependent oxidoreductase</fullName>
    </submittedName>
</protein>
<comment type="cofactor">
    <cofactor evidence="1">
        <name>Mo-bis(molybdopterin guanine dinucleotide)</name>
        <dbReference type="ChEBI" id="CHEBI:60539"/>
    </cofactor>
</comment>
<evidence type="ECO:0000256" key="7">
    <source>
        <dbReference type="ARBA" id="ARBA00023002"/>
    </source>
</evidence>
<dbReference type="PANTHER" id="PTHR43105:SF9">
    <property type="entry name" value="NADPH-FE(3+) OXIDOREDUCTASE SUBUNIT ALPHA"/>
    <property type="match status" value="1"/>
</dbReference>
<dbReference type="SUPFAM" id="SSF50692">
    <property type="entry name" value="ADC-like"/>
    <property type="match status" value="1"/>
</dbReference>
<comment type="caution">
    <text evidence="12">The sequence shown here is derived from an EMBL/GenBank/DDBJ whole genome shotgun (WGS) entry which is preliminary data.</text>
</comment>
<dbReference type="RefSeq" id="WP_379876867.1">
    <property type="nucleotide sequence ID" value="NZ_JBHUIP010000012.1"/>
</dbReference>
<sequence length="872" mass="93891">MSVTRTTCPYCGVGCGVTIDPSGQVTGDRDHPANFGRLCSKGSALGETLALPNRLLSPRLHGKAIGWDAALDEVAARFADAIAQHGPDSVAIYGSGQLLTEDYYVANKLMKGCIGTGNMDTNSRLCMASTVAGQKRAFGGDIVPGQYEDLEQADLVVLVGSNTAWCHPVLYQRLIAAKQKRGTRIVVIDPRRTATTEDATLHLAVKPGGDVALFNGLLIYLIDHLQTNHLFNSSVTGLAAAEEMARAHLRTLERDTGLSQAELYLFYDWFARTEKVVTVFSQGVNQSSAGTDKVNAIINVHLATGRIGRPGMGPLSATGQPNAMGGREVGGLANQLAAHLDIDGTADRDLLARFWKLPRVADKPGLKAVDLFTAAADGKIQALWIMATNPMVSLPDADVVRRALERCPFVIVSDIVADSDTARRAHLLLPAAGWGEKDGTVTNSERRISRQRAFRSLPDGVKPDWWAICEVGKRLGFSEQFAFQGPADIFREHAALSGFENDGRRVFDISALDGITAADYEGLKPFCWPWRKGEQPTARLFADGRFPTPDGKARIVPVAPRPPVHTPRKKRPLILNTARLRDQWHTMTRTGIVERLGQHRPVPQLHIHPDDAGDIQSGQLVEVTSDWGRALLIADITADGRAGEVAAMMHWTAATGSGAEIGPVVNPAVDPVSGQPELKHTPVSIKPLATRWQGLLILRDPPVTPPKAAETLIVRQPMEGAWVYRLTASQYAADPSTIPAPSGAEFVSAVDRTRGKIRWAAIRNGQVEALFFAAPADQKLPDAEALIALLALNPSDPDMQASLLAGRLTQTAPRSPQICICFGITQEQIETAIAGGCQTTEALGAKLRCGTNCGSCLPELKEMIRHAAIVHA</sequence>
<dbReference type="Pfam" id="PF01568">
    <property type="entry name" value="Molydop_binding"/>
    <property type="match status" value="1"/>
</dbReference>
<keyword evidence="7" id="KW-0560">Oxidoreductase</keyword>
<dbReference type="InterPro" id="IPR009010">
    <property type="entry name" value="Asp_de-COase-like_dom_sf"/>
</dbReference>
<dbReference type="SUPFAM" id="SSF53706">
    <property type="entry name" value="Formate dehydrogenase/DMSO reductase, domains 1-3"/>
    <property type="match status" value="1"/>
</dbReference>
<evidence type="ECO:0000313" key="13">
    <source>
        <dbReference type="Proteomes" id="UP001597295"/>
    </source>
</evidence>
<dbReference type="Gene3D" id="3.40.50.740">
    <property type="match status" value="1"/>
</dbReference>